<dbReference type="InterPro" id="IPR011528">
    <property type="entry name" value="NERD"/>
</dbReference>
<keyword evidence="4" id="KW-1185">Reference proteome</keyword>
<feature type="domain" description="NERD" evidence="2">
    <location>
        <begin position="24"/>
        <end position="78"/>
    </location>
</feature>
<evidence type="ECO:0000256" key="1">
    <source>
        <dbReference type="SAM" id="MobiDB-lite"/>
    </source>
</evidence>
<evidence type="ECO:0000313" key="3">
    <source>
        <dbReference type="EMBL" id="GAA4925034.1"/>
    </source>
</evidence>
<feature type="region of interest" description="Disordered" evidence="1">
    <location>
        <begin position="1"/>
        <end position="25"/>
    </location>
</feature>
<protein>
    <recommendedName>
        <fullName evidence="2">NERD domain-containing protein</fullName>
    </recommendedName>
</protein>
<organism evidence="3 4">
    <name type="scientific">Nesterenkonia rhizosphaerae</name>
    <dbReference type="NCBI Taxonomy" id="1348272"/>
    <lineage>
        <taxon>Bacteria</taxon>
        <taxon>Bacillati</taxon>
        <taxon>Actinomycetota</taxon>
        <taxon>Actinomycetes</taxon>
        <taxon>Micrococcales</taxon>
        <taxon>Micrococcaceae</taxon>
        <taxon>Nesterenkonia</taxon>
    </lineage>
</organism>
<comment type="caution">
    <text evidence="3">The sequence shown here is derived from an EMBL/GenBank/DDBJ whole genome shotgun (WGS) entry which is preliminary data.</text>
</comment>
<evidence type="ECO:0000259" key="2">
    <source>
        <dbReference type="Pfam" id="PF08378"/>
    </source>
</evidence>
<dbReference type="EMBL" id="BAABLW010000007">
    <property type="protein sequence ID" value="GAA4925034.1"/>
    <property type="molecule type" value="Genomic_DNA"/>
</dbReference>
<reference evidence="4" key="1">
    <citation type="journal article" date="2019" name="Int. J. Syst. Evol. Microbiol.">
        <title>The Global Catalogue of Microorganisms (GCM) 10K type strain sequencing project: providing services to taxonomists for standard genome sequencing and annotation.</title>
        <authorList>
            <consortium name="The Broad Institute Genomics Platform"/>
            <consortium name="The Broad Institute Genome Sequencing Center for Infectious Disease"/>
            <person name="Wu L."/>
            <person name="Ma J."/>
        </authorList>
    </citation>
    <scope>NUCLEOTIDE SEQUENCE [LARGE SCALE GENOMIC DNA]</scope>
    <source>
        <strain evidence="4">JCM 19129</strain>
    </source>
</reference>
<proteinExistence type="predicted"/>
<dbReference type="RefSeq" id="WP_345478144.1">
    <property type="nucleotide sequence ID" value="NZ_BAABLW010000007.1"/>
</dbReference>
<evidence type="ECO:0000313" key="4">
    <source>
        <dbReference type="Proteomes" id="UP001500368"/>
    </source>
</evidence>
<dbReference type="Pfam" id="PF08378">
    <property type="entry name" value="NERD"/>
    <property type="match status" value="1"/>
</dbReference>
<accession>A0ABP9G0L2</accession>
<sequence>MSTGVYGRPGGSLGTKYGSTGEHGAGGERRTAAVLAKYSHDAAIIHDIIVPGLSANLDHLIVAGDSILVLDSKVWRDGFYHCLLGSTLRRGLTPVDHDRREGLGRMCRMLAEHVDAPVTPKLVVWPSSAKQQVMIHPSLGRQTIPIFGARHIPELVEDHIRRHDTPNPRLVSELKDLMY</sequence>
<name>A0ABP9G0L2_9MICC</name>
<dbReference type="Proteomes" id="UP001500368">
    <property type="component" value="Unassembled WGS sequence"/>
</dbReference>
<gene>
    <name evidence="3" type="ORF">GCM10025790_22890</name>
</gene>